<keyword evidence="2" id="KW-0964">Secreted</keyword>
<dbReference type="InterPro" id="IPR032675">
    <property type="entry name" value="LRR_dom_sf"/>
</dbReference>
<dbReference type="RefSeq" id="WP_138209488.1">
    <property type="nucleotide sequence ID" value="NZ_CBCRUQ010000001.1"/>
</dbReference>
<dbReference type="InterPro" id="IPR050836">
    <property type="entry name" value="SDS22/Internalin_LRR"/>
</dbReference>
<keyword evidence="3" id="KW-0433">Leucine-rich repeat</keyword>
<dbReference type="Pfam" id="PF12799">
    <property type="entry name" value="LRR_4"/>
    <property type="match status" value="2"/>
</dbReference>
<keyword evidence="8" id="KW-0812">Transmembrane</keyword>
<keyword evidence="7" id="KW-0175">Coiled coil</keyword>
<feature type="domain" description="Gram-positive cocci surface proteins LPxTG" evidence="9">
    <location>
        <begin position="735"/>
        <end position="767"/>
    </location>
</feature>
<dbReference type="InterPro" id="IPR001611">
    <property type="entry name" value="Leu-rich_rpt"/>
</dbReference>
<dbReference type="PANTHER" id="PTHR46652:SF3">
    <property type="entry name" value="LEUCINE-RICH REPEAT-CONTAINING PROTEIN 9"/>
    <property type="match status" value="1"/>
</dbReference>
<evidence type="ECO:0000256" key="5">
    <source>
        <dbReference type="ARBA" id="ARBA00022737"/>
    </source>
</evidence>
<dbReference type="NCBIfam" id="TIGR01167">
    <property type="entry name" value="LPXTG_anchor"/>
    <property type="match status" value="1"/>
</dbReference>
<dbReference type="AlphaFoldDB" id="A0A4U9R4Q8"/>
<evidence type="ECO:0000256" key="7">
    <source>
        <dbReference type="SAM" id="Coils"/>
    </source>
</evidence>
<dbReference type="Gene3D" id="3.80.10.10">
    <property type="entry name" value="Ribonuclease Inhibitor"/>
    <property type="match status" value="1"/>
</dbReference>
<gene>
    <name evidence="10" type="primary">inlA_1</name>
    <name evidence="10" type="ORF">NCTC503_00765</name>
</gene>
<dbReference type="PANTHER" id="PTHR46652">
    <property type="entry name" value="LEUCINE-RICH REPEAT AND IQ DOMAIN-CONTAINING PROTEIN 1-RELATED"/>
    <property type="match status" value="1"/>
</dbReference>
<dbReference type="InterPro" id="IPR019931">
    <property type="entry name" value="LPXTG_anchor"/>
</dbReference>
<dbReference type="Gene3D" id="1.20.1270.90">
    <property type="entry name" value="AF1782-like"/>
    <property type="match status" value="1"/>
</dbReference>
<dbReference type="KEGG" id="hhw:NCTC503_00765"/>
<keyword evidence="5" id="KW-0677">Repeat</keyword>
<accession>A0A4U9R4Q8</accession>
<proteinExistence type="predicted"/>
<dbReference type="PROSITE" id="PS50847">
    <property type="entry name" value="GRAM_POS_ANCHORING"/>
    <property type="match status" value="1"/>
</dbReference>
<evidence type="ECO:0000256" key="8">
    <source>
        <dbReference type="SAM" id="Phobius"/>
    </source>
</evidence>
<evidence type="ECO:0000256" key="3">
    <source>
        <dbReference type="ARBA" id="ARBA00022614"/>
    </source>
</evidence>
<dbReference type="SMART" id="SM00365">
    <property type="entry name" value="LRR_SD22"/>
    <property type="match status" value="4"/>
</dbReference>
<evidence type="ECO:0000313" key="11">
    <source>
        <dbReference type="Proteomes" id="UP000308489"/>
    </source>
</evidence>
<keyword evidence="4" id="KW-0732">Signal</keyword>
<dbReference type="InterPro" id="IPR013783">
    <property type="entry name" value="Ig-like_fold"/>
</dbReference>
<organism evidence="10 11">
    <name type="scientific">Hathewaya histolytica</name>
    <name type="common">Clostridium histolyticum</name>
    <dbReference type="NCBI Taxonomy" id="1498"/>
    <lineage>
        <taxon>Bacteria</taxon>
        <taxon>Bacillati</taxon>
        <taxon>Bacillota</taxon>
        <taxon>Clostridia</taxon>
        <taxon>Eubacteriales</taxon>
        <taxon>Clostridiaceae</taxon>
        <taxon>Hathewaya</taxon>
    </lineage>
</organism>
<feature type="coiled-coil region" evidence="7">
    <location>
        <begin position="690"/>
        <end position="717"/>
    </location>
</feature>
<evidence type="ECO:0000313" key="10">
    <source>
        <dbReference type="EMBL" id="VTQ85451.1"/>
    </source>
</evidence>
<reference evidence="10 11" key="1">
    <citation type="submission" date="2019-05" db="EMBL/GenBank/DDBJ databases">
        <authorList>
            <consortium name="Pathogen Informatics"/>
        </authorList>
    </citation>
    <scope>NUCLEOTIDE SEQUENCE [LARGE SCALE GENOMIC DNA]</scope>
    <source>
        <strain evidence="10 11">NCTC503</strain>
    </source>
</reference>
<keyword evidence="11" id="KW-1185">Reference proteome</keyword>
<dbReference type="PROSITE" id="PS51450">
    <property type="entry name" value="LRR"/>
    <property type="match status" value="3"/>
</dbReference>
<keyword evidence="8" id="KW-0472">Membrane</keyword>
<name>A0A4U9R4Q8_HATHI</name>
<keyword evidence="1" id="KW-0134">Cell wall</keyword>
<dbReference type="InterPro" id="IPR025875">
    <property type="entry name" value="Leu-rich_rpt_4"/>
</dbReference>
<evidence type="ECO:0000259" key="9">
    <source>
        <dbReference type="PROSITE" id="PS50847"/>
    </source>
</evidence>
<protein>
    <submittedName>
        <fullName evidence="10">Ig-like domain-containing surface protein</fullName>
    </submittedName>
</protein>
<dbReference type="OrthoDB" id="1895362at2"/>
<keyword evidence="8" id="KW-1133">Transmembrane helix</keyword>
<sequence>MRRKTTVIALLVSFFILLSLGQPKDVMAYVIDKNEIVTPEPDDVIQDSMLNWVIRCAKKKTPDYSYAKLTKEDLLNLPEIYYSEGDHYDLYDFNVFVKSIEGLQYATDTERVILPYNEISDLKPMANLTKVNKITMNCNKIEDLKPLSNLTNVRDIHLGDNKLTTIEPLAKMTKLESLNVELNNKISDISTVKNFPKLQYLNLGFNSIKDITPLKDLKNIDKALILGKNKVEDISALANMTKLRELDLSSNNISDISVLKNLRNLKILRLNNNSGINNIGPLTNLTQLDKNELWLTGTGIADKKDDLFKVIDVNKLINKFKANSITIDDKQKVADARKAYDLLSPELKIYIPELRIVAAEDNIARLEKGELIKQYNELSEFDKQPLELGDMKTIEIKVVDENGQAIKGIPFTLKETQYNITETLHSNENGVIKYSLNIWNNYAKYSISVADKNKYTSDIDKITFKIDGTPRVVEINGQPITGSEKLKFVLTAKGEDIKPTVDKSKLQSVIKDAESKDANKYTEESYKQLVDTLAVTREVFKKVDATQDEVNISAKNLGEAIGKLVEKNTEQQIPNLKTLSFKVLDNNGQLITGIKFNISNSYNKDVVTLNSDENGIIKYTIPDWMIYMKFKIELDDKDKYTSDIKEITFETGNESKVIKINGQNVTGKEDLKFVLTTKDGEVKPGVDKSKVQIVEKRTELEVRLEEKQEKKSEAKMIYKDGAENKETNKEKISVLPKTGEKSPYINIILGSLLSSLGIILLLSKKRN</sequence>
<evidence type="ECO:0000256" key="6">
    <source>
        <dbReference type="ARBA" id="ARBA00023088"/>
    </source>
</evidence>
<evidence type="ECO:0000256" key="4">
    <source>
        <dbReference type="ARBA" id="ARBA00022729"/>
    </source>
</evidence>
<evidence type="ECO:0000256" key="1">
    <source>
        <dbReference type="ARBA" id="ARBA00022512"/>
    </source>
</evidence>
<feature type="transmembrane region" description="Helical" evidence="8">
    <location>
        <begin position="744"/>
        <end position="762"/>
    </location>
</feature>
<dbReference type="Pfam" id="PF00746">
    <property type="entry name" value="Gram_pos_anchor"/>
    <property type="match status" value="1"/>
</dbReference>
<dbReference type="SUPFAM" id="SSF52058">
    <property type="entry name" value="L domain-like"/>
    <property type="match status" value="1"/>
</dbReference>
<keyword evidence="6" id="KW-0572">Peptidoglycan-anchor</keyword>
<evidence type="ECO:0000256" key="2">
    <source>
        <dbReference type="ARBA" id="ARBA00022525"/>
    </source>
</evidence>
<dbReference type="Proteomes" id="UP000308489">
    <property type="component" value="Chromosome 1"/>
</dbReference>
<dbReference type="Gene3D" id="2.60.40.10">
    <property type="entry name" value="Immunoglobulins"/>
    <property type="match status" value="1"/>
</dbReference>
<dbReference type="EMBL" id="LR590481">
    <property type="protein sequence ID" value="VTQ85451.1"/>
    <property type="molecule type" value="Genomic_DNA"/>
</dbReference>